<dbReference type="Proteomes" id="UP000076842">
    <property type="component" value="Unassembled WGS sequence"/>
</dbReference>
<name>A0A165K3G7_9BASI</name>
<organism evidence="1 2">
    <name type="scientific">Calocera cornea HHB12733</name>
    <dbReference type="NCBI Taxonomy" id="1353952"/>
    <lineage>
        <taxon>Eukaryota</taxon>
        <taxon>Fungi</taxon>
        <taxon>Dikarya</taxon>
        <taxon>Basidiomycota</taxon>
        <taxon>Agaricomycotina</taxon>
        <taxon>Dacrymycetes</taxon>
        <taxon>Dacrymycetales</taxon>
        <taxon>Dacrymycetaceae</taxon>
        <taxon>Calocera</taxon>
    </lineage>
</organism>
<protein>
    <submittedName>
        <fullName evidence="1">Uncharacterized protein</fullName>
    </submittedName>
</protein>
<dbReference type="EMBL" id="KV423915">
    <property type="protein sequence ID" value="KZT62624.1"/>
    <property type="molecule type" value="Genomic_DNA"/>
</dbReference>
<dbReference type="OrthoDB" id="10355656at2759"/>
<accession>A0A165K3G7</accession>
<proteinExistence type="predicted"/>
<sequence>MDPLDYHLELLLESFTLPDPVLDPEFTPHIISLKLICEIPKTTYSHALKTVLPSAYGALSPNPRISRLHLDGFANGFPAAFVDALPRLFPNITHLVIERSRIASWPAGLTKALSGTYNPHQGLLDLLRFYITPRPGVRSLQIFSLRDADADPFYVDAGALCSAQSVPSVEVICTSGRRNATGTRVLDYPAILLAPFLHQGLVTLNFGLRSDGTEAPTAPAIYKIPELYKALTERSYDNLQLLDLTMVAYEPPALGNIVRSTPNVLMVKLSVSMPVSPPHPTVLAKKAADDLIDTLKGWTEMEEIELIVPLTEELIRAVDRAKKEDKQR</sequence>
<reference evidence="1 2" key="1">
    <citation type="journal article" date="2016" name="Mol. Biol. Evol.">
        <title>Comparative Genomics of Early-Diverging Mushroom-Forming Fungi Provides Insights into the Origins of Lignocellulose Decay Capabilities.</title>
        <authorList>
            <person name="Nagy L.G."/>
            <person name="Riley R."/>
            <person name="Tritt A."/>
            <person name="Adam C."/>
            <person name="Daum C."/>
            <person name="Floudas D."/>
            <person name="Sun H."/>
            <person name="Yadav J.S."/>
            <person name="Pangilinan J."/>
            <person name="Larsson K.H."/>
            <person name="Matsuura K."/>
            <person name="Barry K."/>
            <person name="Labutti K."/>
            <person name="Kuo R."/>
            <person name="Ohm R.A."/>
            <person name="Bhattacharya S.S."/>
            <person name="Shirouzu T."/>
            <person name="Yoshinaga Y."/>
            <person name="Martin F.M."/>
            <person name="Grigoriev I.V."/>
            <person name="Hibbett D.S."/>
        </authorList>
    </citation>
    <scope>NUCLEOTIDE SEQUENCE [LARGE SCALE GENOMIC DNA]</scope>
    <source>
        <strain evidence="1 2">HHB12733</strain>
    </source>
</reference>
<feature type="non-terminal residue" evidence="1">
    <location>
        <position position="328"/>
    </location>
</feature>
<evidence type="ECO:0000313" key="1">
    <source>
        <dbReference type="EMBL" id="KZT62624.1"/>
    </source>
</evidence>
<gene>
    <name evidence="1" type="ORF">CALCODRAFT_489632</name>
</gene>
<dbReference type="AlphaFoldDB" id="A0A165K3G7"/>
<dbReference type="InParanoid" id="A0A165K3G7"/>
<keyword evidence="2" id="KW-1185">Reference proteome</keyword>
<evidence type="ECO:0000313" key="2">
    <source>
        <dbReference type="Proteomes" id="UP000076842"/>
    </source>
</evidence>